<feature type="region of interest" description="Disordered" evidence="1">
    <location>
        <begin position="21"/>
        <end position="43"/>
    </location>
</feature>
<dbReference type="Proteomes" id="UP000887226">
    <property type="component" value="Unassembled WGS sequence"/>
</dbReference>
<dbReference type="EMBL" id="MU254056">
    <property type="protein sequence ID" value="KAG9242604.1"/>
    <property type="molecule type" value="Genomic_DNA"/>
</dbReference>
<comment type="caution">
    <text evidence="2">The sequence shown here is derived from an EMBL/GenBank/DDBJ whole genome shotgun (WGS) entry which is preliminary data.</text>
</comment>
<keyword evidence="3" id="KW-1185">Reference proteome</keyword>
<gene>
    <name evidence="2" type="ORF">BJ878DRAFT_162337</name>
</gene>
<dbReference type="AlphaFoldDB" id="A0A9P7YZD8"/>
<protein>
    <submittedName>
        <fullName evidence="2">Uncharacterized protein</fullName>
    </submittedName>
</protein>
<organism evidence="2 3">
    <name type="scientific">Calycina marina</name>
    <dbReference type="NCBI Taxonomy" id="1763456"/>
    <lineage>
        <taxon>Eukaryota</taxon>
        <taxon>Fungi</taxon>
        <taxon>Dikarya</taxon>
        <taxon>Ascomycota</taxon>
        <taxon>Pezizomycotina</taxon>
        <taxon>Leotiomycetes</taxon>
        <taxon>Helotiales</taxon>
        <taxon>Pezizellaceae</taxon>
        <taxon>Calycina</taxon>
    </lineage>
</organism>
<evidence type="ECO:0000256" key="1">
    <source>
        <dbReference type="SAM" id="MobiDB-lite"/>
    </source>
</evidence>
<feature type="compositionally biased region" description="Basic and acidic residues" evidence="1">
    <location>
        <begin position="22"/>
        <end position="33"/>
    </location>
</feature>
<evidence type="ECO:0000313" key="3">
    <source>
        <dbReference type="Proteomes" id="UP000887226"/>
    </source>
</evidence>
<name>A0A9P7YZD8_9HELO</name>
<reference evidence="2" key="1">
    <citation type="journal article" date="2021" name="IMA Fungus">
        <title>Genomic characterization of three marine fungi, including Emericellopsis atlantica sp. nov. with signatures of a generalist lifestyle and marine biomass degradation.</title>
        <authorList>
            <person name="Hagestad O.C."/>
            <person name="Hou L."/>
            <person name="Andersen J.H."/>
            <person name="Hansen E.H."/>
            <person name="Altermark B."/>
            <person name="Li C."/>
            <person name="Kuhnert E."/>
            <person name="Cox R.J."/>
            <person name="Crous P.W."/>
            <person name="Spatafora J.W."/>
            <person name="Lail K."/>
            <person name="Amirebrahimi M."/>
            <person name="Lipzen A."/>
            <person name="Pangilinan J."/>
            <person name="Andreopoulos W."/>
            <person name="Hayes R.D."/>
            <person name="Ng V."/>
            <person name="Grigoriev I.V."/>
            <person name="Jackson S.A."/>
            <person name="Sutton T.D.S."/>
            <person name="Dobson A.D.W."/>
            <person name="Rama T."/>
        </authorList>
    </citation>
    <scope>NUCLEOTIDE SEQUENCE</scope>
    <source>
        <strain evidence="2">TRa3180A</strain>
    </source>
</reference>
<dbReference type="OrthoDB" id="3562178at2759"/>
<sequence length="481" mass="53568">MSYWSKPGDFVPYGTTLFSSNNDKDENDTKENAHVASNAHTKNHISQTPTIMAYWTKSGDVVPPYGTTLFSANNGVDEKHTMDSSRTETNAYTTQRTADIQEPAGPWYVTPAGVNAPIWQKNPSSSGPLASSQAMAGSPYASSNNVTFSIPPSSLPTTNRPKKIYQLQHEILDKVKVSAAGRIPSAEKQFRVSSTEAARRIVTLSENPNSPSYQGLETMMETKALAVGGVARRREFFQYLQRMRDKSRQEHGGCSGPYRAWMADKLTWERFYPREPFPGKEPRGSEVHNCHTNRAIRSKTDYTFTRHANRPDNHRHIAQPVNRTPAVAASCPAGDRSHVIVVKGAHDWTCAGTESVMRVIEHALVMDPDRQLVEDSMQCVILLERNDAFRTLTITVRPAISDLHPAILKLATDVFLEWIKQAIKKPLRLSAFWKSWSDQNLRHIVPQPEKVEAAPAMTPAPIIIPAVIRSEATVQSATEVK</sequence>
<evidence type="ECO:0000313" key="2">
    <source>
        <dbReference type="EMBL" id="KAG9242604.1"/>
    </source>
</evidence>
<proteinExistence type="predicted"/>
<accession>A0A9P7YZD8</accession>